<comment type="caution">
    <text evidence="1">The sequence shown here is derived from an EMBL/GenBank/DDBJ whole genome shotgun (WGS) entry which is preliminary data.</text>
</comment>
<name>A0AAW4PHR2_9EURY</name>
<dbReference type="RefSeq" id="WP_220581649.1">
    <property type="nucleotide sequence ID" value="NZ_RKLT01000014.1"/>
</dbReference>
<evidence type="ECO:0000313" key="1">
    <source>
        <dbReference type="EMBL" id="MBX0297056.1"/>
    </source>
</evidence>
<dbReference type="Proteomes" id="UP001430455">
    <property type="component" value="Unassembled WGS sequence"/>
</dbReference>
<evidence type="ECO:0000313" key="2">
    <source>
        <dbReference type="Proteomes" id="UP001430455"/>
    </source>
</evidence>
<organism evidence="1 2">
    <name type="scientific">Haloarcula nitratireducens</name>
    <dbReference type="NCBI Taxonomy" id="2487749"/>
    <lineage>
        <taxon>Archaea</taxon>
        <taxon>Methanobacteriati</taxon>
        <taxon>Methanobacteriota</taxon>
        <taxon>Stenosarchaea group</taxon>
        <taxon>Halobacteria</taxon>
        <taxon>Halobacteriales</taxon>
        <taxon>Haloarculaceae</taxon>
        <taxon>Haloarcula</taxon>
    </lineage>
</organism>
<accession>A0AAW4PHR2</accession>
<protein>
    <submittedName>
        <fullName evidence="1">Uncharacterized protein</fullName>
    </submittedName>
</protein>
<dbReference type="EMBL" id="RKLT01000014">
    <property type="protein sequence ID" value="MBX0297056.1"/>
    <property type="molecule type" value="Genomic_DNA"/>
</dbReference>
<gene>
    <name evidence="1" type="ORF">EGH23_19445</name>
</gene>
<reference evidence="1 2" key="1">
    <citation type="submission" date="2021-06" db="EMBL/GenBank/DDBJ databases">
        <title>Halomicroarcula sp. a new haloarchaeum isolated from saline soil.</title>
        <authorList>
            <person name="Duran-Viseras A."/>
            <person name="Sanchez-Porro C."/>
            <person name="Ventosa A."/>
        </authorList>
    </citation>
    <scope>NUCLEOTIDE SEQUENCE [LARGE SCALE GENOMIC DNA]</scope>
    <source>
        <strain evidence="1 2">F27</strain>
    </source>
</reference>
<sequence>MPEREMNGVIMEKYAGARPPASAPAVDHCGEDKIHRRGSFRTLTMRQQQLAAAQGNEEKTGEIA</sequence>
<proteinExistence type="predicted"/>
<dbReference type="AlphaFoldDB" id="A0AAW4PHR2"/>
<keyword evidence="2" id="KW-1185">Reference proteome</keyword>